<reference evidence="2" key="1">
    <citation type="submission" date="2023-08" db="EMBL/GenBank/DDBJ databases">
        <authorList>
            <person name="Alioto T."/>
            <person name="Alioto T."/>
            <person name="Gomez Garrido J."/>
        </authorList>
    </citation>
    <scope>NUCLEOTIDE SEQUENCE</scope>
</reference>
<dbReference type="AlphaFoldDB" id="A0AA36ALC8"/>
<feature type="region of interest" description="Disordered" evidence="1">
    <location>
        <begin position="1"/>
        <end position="106"/>
    </location>
</feature>
<feature type="compositionally biased region" description="Basic and acidic residues" evidence="1">
    <location>
        <begin position="51"/>
        <end position="60"/>
    </location>
</feature>
<accession>A0AA36ALC8</accession>
<dbReference type="Proteomes" id="UP001162480">
    <property type="component" value="Chromosome 2"/>
</dbReference>
<gene>
    <name evidence="2" type="ORF">OCTVUL_1B025096</name>
</gene>
<dbReference type="EMBL" id="OX597815">
    <property type="protein sequence ID" value="CAI9718218.1"/>
    <property type="molecule type" value="Genomic_DNA"/>
</dbReference>
<evidence type="ECO:0000256" key="1">
    <source>
        <dbReference type="SAM" id="MobiDB-lite"/>
    </source>
</evidence>
<sequence length="160" mass="18065">MPQERKSNLGKNTRHAFAMRSLRASETAEQADRRCASAADSTSMARASVTPEKDNRRCARDAVSMSMARASETPEQADRRRARDAASTSNSRALETADQRATRLETDSHQKIRRHVFPRVSLCYWSNKAFHYSPQEDYASHPHIIIGRMSTVCVHCNATR</sequence>
<keyword evidence="3" id="KW-1185">Reference proteome</keyword>
<evidence type="ECO:0000313" key="2">
    <source>
        <dbReference type="EMBL" id="CAI9718218.1"/>
    </source>
</evidence>
<name>A0AA36ALC8_OCTVU</name>
<feature type="compositionally biased region" description="Basic and acidic residues" evidence="1">
    <location>
        <begin position="95"/>
        <end position="106"/>
    </location>
</feature>
<evidence type="ECO:0000313" key="3">
    <source>
        <dbReference type="Proteomes" id="UP001162480"/>
    </source>
</evidence>
<proteinExistence type="predicted"/>
<organism evidence="2 3">
    <name type="scientific">Octopus vulgaris</name>
    <name type="common">Common octopus</name>
    <dbReference type="NCBI Taxonomy" id="6645"/>
    <lineage>
        <taxon>Eukaryota</taxon>
        <taxon>Metazoa</taxon>
        <taxon>Spiralia</taxon>
        <taxon>Lophotrochozoa</taxon>
        <taxon>Mollusca</taxon>
        <taxon>Cephalopoda</taxon>
        <taxon>Coleoidea</taxon>
        <taxon>Octopodiformes</taxon>
        <taxon>Octopoda</taxon>
        <taxon>Incirrata</taxon>
        <taxon>Octopodidae</taxon>
        <taxon>Octopus</taxon>
    </lineage>
</organism>
<protein>
    <submittedName>
        <fullName evidence="2">Uncharacterized protein</fullName>
    </submittedName>
</protein>